<protein>
    <recommendedName>
        <fullName evidence="3">Pyruvate dehydrogenase E1 component</fullName>
        <ecNumber evidence="3">1.2.4.1</ecNumber>
    </recommendedName>
</protein>
<organism evidence="7 8">
    <name type="scientific">Pelagibaculum spongiae</name>
    <dbReference type="NCBI Taxonomy" id="2080658"/>
    <lineage>
        <taxon>Bacteria</taxon>
        <taxon>Pseudomonadati</taxon>
        <taxon>Pseudomonadota</taxon>
        <taxon>Gammaproteobacteria</taxon>
        <taxon>Oceanospirillales</taxon>
        <taxon>Pelagibaculum</taxon>
    </lineage>
</organism>
<keyword evidence="8" id="KW-1185">Reference proteome</keyword>
<comment type="cofactor">
    <cofactor evidence="1 3">
        <name>thiamine diphosphate</name>
        <dbReference type="ChEBI" id="CHEBI:58937"/>
    </cofactor>
</comment>
<dbReference type="CDD" id="cd02017">
    <property type="entry name" value="TPP_E1_EcPDC_like"/>
    <property type="match status" value="1"/>
</dbReference>
<keyword evidence="4" id="KW-0479">Metal-binding</keyword>
<comment type="cofactor">
    <cofactor evidence="4">
        <name>Mg(2+)</name>
        <dbReference type="ChEBI" id="CHEBI:18420"/>
    </cofactor>
</comment>
<dbReference type="InterPro" id="IPR055152">
    <property type="entry name" value="Transketolase-like_C_2"/>
</dbReference>
<proteinExistence type="predicted"/>
<dbReference type="InterPro" id="IPR041621">
    <property type="entry name" value="PDH_E1_M"/>
</dbReference>
<accession>A0A2V1GXG0</accession>
<dbReference type="SUPFAM" id="SSF52922">
    <property type="entry name" value="TK C-terminal domain-like"/>
    <property type="match status" value="1"/>
</dbReference>
<evidence type="ECO:0000256" key="4">
    <source>
        <dbReference type="PIRSR" id="PIRSR000156-1"/>
    </source>
</evidence>
<evidence type="ECO:0000256" key="3">
    <source>
        <dbReference type="PIRNR" id="PIRNR000156"/>
    </source>
</evidence>
<dbReference type="InterPro" id="IPR029061">
    <property type="entry name" value="THDP-binding"/>
</dbReference>
<feature type="domain" description="Pyruvate dehydrogenase E1 component middle" evidence="5">
    <location>
        <begin position="480"/>
        <end position="696"/>
    </location>
</feature>
<evidence type="ECO:0000259" key="5">
    <source>
        <dbReference type="Pfam" id="PF17831"/>
    </source>
</evidence>
<dbReference type="NCBIfam" id="TIGR00759">
    <property type="entry name" value="aceE"/>
    <property type="match status" value="1"/>
</dbReference>
<evidence type="ECO:0000313" key="8">
    <source>
        <dbReference type="Proteomes" id="UP000244906"/>
    </source>
</evidence>
<feature type="binding site" evidence="4">
    <location>
        <position position="231"/>
    </location>
    <ligand>
        <name>Mg(2+)</name>
        <dbReference type="ChEBI" id="CHEBI:18420"/>
    </ligand>
</feature>
<dbReference type="Gene3D" id="3.40.50.920">
    <property type="match status" value="1"/>
</dbReference>
<evidence type="ECO:0000313" key="7">
    <source>
        <dbReference type="EMBL" id="PVZ68954.1"/>
    </source>
</evidence>
<dbReference type="InterPro" id="IPR035807">
    <property type="entry name" value="PDC_E1_N"/>
</dbReference>
<dbReference type="OrthoDB" id="9759664at2"/>
<dbReference type="GO" id="GO:0004739">
    <property type="term" value="F:pyruvate dehydrogenase (acetyl-transferring) activity"/>
    <property type="evidence" value="ECO:0007669"/>
    <property type="project" value="UniProtKB-EC"/>
</dbReference>
<feature type="domain" description="Transketolase-like C-terminal" evidence="6">
    <location>
        <begin position="711"/>
        <end position="826"/>
    </location>
</feature>
<dbReference type="GO" id="GO:0046872">
    <property type="term" value="F:metal ion binding"/>
    <property type="evidence" value="ECO:0007669"/>
    <property type="project" value="UniProtKB-KW"/>
</dbReference>
<keyword evidence="4" id="KW-0460">Magnesium</keyword>
<sequence length="842" mass="94462">MSGSNHSDFENEFTEWQEALDDYKKHHGKELTRQLILRLQQHLLDQGDSESASILQTPYLNSIPHSKQPPYPGDLELEHKLENIIRWNSIAIVLKAADSGLGLGGHISTYLSASTMMEVGLNHIFQCQNEQYGGDTVIFQPHAAPGVYARAFVEGRLSEAQLLDFRRQLQPSGGLSSYPHPRQMPEFWSIPCASMGLSTPTAIYMARFERYLENRQLKAKDGGKTWCFIGDGESDEPEVLGSIRMASREQLNNLVLVVNCNLQRLDGPVRGNGKIIQELERSFLGCDWEVIKVIWGSGWDALLDNDHSGLLRQRMEQARDGDYQFFSALSGNAQRELWIGDNPQLKGLMESLSDDEIKQIRRGGQDPSKLFAAYKKAQQSQDKPVVILVKTVKGLGLGSSGQGLNNAHQKKQLKPEERLRIARELGIPLSDQQIIAADFYKPADSDPVMQYLHYRRKRLGGYIPERKLPQQKFSVADLPSQLNNDPSRETSTTAQMVKLLGCLIKDQHIGKNIVPIVPDEARTFGLEALFAKSGIYSPQGQQYTPVDHRSLLPYKESIDGQILQEGICETGAMASFLAAGSAYSRHNIACVPFYFFYSMFGFQRVGDMIWSGADMLCQGFLLGGTAGRTTLNGEGLQHQDGHSPLLAETVPNLNIYDPAFGYELAVIVEDGIRRMGENQPDCLYYLTIYNEKYSAPDLLLTQQIKQQIIRGIYQIESHAESNIHLLASGPIVNQALKASKTLQGVNVWSVTSWSQIYRSLKDKTIKQPNWLKALFPEDAEIILLSDYMQAIPNMIRPWLPKNCQTYGADDFGLCDGRDQLRERLGLNAKSIVDNLRQKPAQR</sequence>
<feature type="binding site" evidence="4">
    <location>
        <position position="261"/>
    </location>
    <ligand>
        <name>Mg(2+)</name>
        <dbReference type="ChEBI" id="CHEBI:18420"/>
    </ligand>
</feature>
<dbReference type="PIRSF" id="PIRSF000156">
    <property type="entry name" value="Pyruvate_dh_E1"/>
    <property type="match status" value="1"/>
</dbReference>
<dbReference type="Pfam" id="PF17831">
    <property type="entry name" value="PDH_E1_M"/>
    <property type="match status" value="1"/>
</dbReference>
<name>A0A2V1GXG0_9GAMM</name>
<keyword evidence="3" id="KW-0560">Oxidoreductase</keyword>
<dbReference type="InterPro" id="IPR051157">
    <property type="entry name" value="PDH/Transketolase"/>
</dbReference>
<dbReference type="EMBL" id="QDDL01000004">
    <property type="protein sequence ID" value="PVZ68954.1"/>
    <property type="molecule type" value="Genomic_DNA"/>
</dbReference>
<dbReference type="Gene3D" id="3.40.50.970">
    <property type="match status" value="2"/>
</dbReference>
<comment type="catalytic activity">
    <reaction evidence="3">
        <text>N(6)-[(R)-lipoyl]-L-lysyl-[protein] + pyruvate + H(+) = N(6)-[(R)-S(8)-acetyldihydrolipoyl]-L-lysyl-[protein] + CO2</text>
        <dbReference type="Rhea" id="RHEA:19189"/>
        <dbReference type="Rhea" id="RHEA-COMP:10474"/>
        <dbReference type="Rhea" id="RHEA-COMP:10478"/>
        <dbReference type="ChEBI" id="CHEBI:15361"/>
        <dbReference type="ChEBI" id="CHEBI:15378"/>
        <dbReference type="ChEBI" id="CHEBI:16526"/>
        <dbReference type="ChEBI" id="CHEBI:83099"/>
        <dbReference type="ChEBI" id="CHEBI:83111"/>
        <dbReference type="EC" id="1.2.4.1"/>
    </reaction>
</comment>
<dbReference type="InterPro" id="IPR004660">
    <property type="entry name" value="PDH_E1"/>
</dbReference>
<comment type="function">
    <text evidence="3">Component of the pyruvate dehydrogenase (PDH) complex, that catalyzes the overall conversion of pyruvate to acetyl-CoA and CO(2).</text>
</comment>
<keyword evidence="3 7" id="KW-0670">Pyruvate</keyword>
<dbReference type="Proteomes" id="UP000244906">
    <property type="component" value="Unassembled WGS sequence"/>
</dbReference>
<dbReference type="RefSeq" id="WP_116687338.1">
    <property type="nucleotide sequence ID" value="NZ_CAWNYD010000004.1"/>
</dbReference>
<dbReference type="PANTHER" id="PTHR43825:SF3">
    <property type="entry name" value="PYRUVATE DEHYDROGENASE E1 COMPONENT"/>
    <property type="match status" value="1"/>
</dbReference>
<dbReference type="AlphaFoldDB" id="A0A2V1GXG0"/>
<evidence type="ECO:0000256" key="2">
    <source>
        <dbReference type="ARBA" id="ARBA00023052"/>
    </source>
</evidence>
<gene>
    <name evidence="7" type="primary">aceE</name>
    <name evidence="7" type="ORF">DC094_11960</name>
</gene>
<dbReference type="SUPFAM" id="SSF52518">
    <property type="entry name" value="Thiamin diphosphate-binding fold (THDP-binding)"/>
    <property type="match status" value="2"/>
</dbReference>
<dbReference type="InterPro" id="IPR009014">
    <property type="entry name" value="Transketo_C/PFOR_II"/>
</dbReference>
<keyword evidence="2 3" id="KW-0786">Thiamine pyrophosphate</keyword>
<reference evidence="7 8" key="1">
    <citation type="submission" date="2018-04" db="EMBL/GenBank/DDBJ databases">
        <title>Thalassorhabdus spongiae gen. nov., sp. nov., isolated from a marine sponge in South-West Iceland.</title>
        <authorList>
            <person name="Knobloch S."/>
            <person name="Daussin A."/>
            <person name="Johannsson R."/>
            <person name="Marteinsson V.T."/>
        </authorList>
    </citation>
    <scope>NUCLEOTIDE SEQUENCE [LARGE SCALE GENOMIC DNA]</scope>
    <source>
        <strain evidence="7 8">Hp12</strain>
    </source>
</reference>
<evidence type="ECO:0000259" key="6">
    <source>
        <dbReference type="Pfam" id="PF22613"/>
    </source>
</evidence>
<dbReference type="Pfam" id="PF22613">
    <property type="entry name" value="Transketolase_C_1"/>
    <property type="match status" value="1"/>
</dbReference>
<comment type="caution">
    <text evidence="7">The sequence shown here is derived from an EMBL/GenBank/DDBJ whole genome shotgun (WGS) entry which is preliminary data.</text>
</comment>
<dbReference type="EC" id="1.2.4.1" evidence="3"/>
<feature type="binding site" evidence="4">
    <location>
        <position position="263"/>
    </location>
    <ligand>
        <name>Mg(2+)</name>
        <dbReference type="ChEBI" id="CHEBI:18420"/>
    </ligand>
</feature>
<dbReference type="PANTHER" id="PTHR43825">
    <property type="entry name" value="PYRUVATE DEHYDROGENASE E1 COMPONENT"/>
    <property type="match status" value="1"/>
</dbReference>
<evidence type="ECO:0000256" key="1">
    <source>
        <dbReference type="ARBA" id="ARBA00001964"/>
    </source>
</evidence>
<dbReference type="FunFam" id="3.40.50.970:FF:000011">
    <property type="entry name" value="Pyruvate dehydrogenase E1 component"/>
    <property type="match status" value="1"/>
</dbReference>